<feature type="binding site" evidence="6">
    <location>
        <position position="132"/>
    </location>
    <ligand>
        <name>L-histidine</name>
        <dbReference type="ChEBI" id="CHEBI:57595"/>
    </ligand>
</feature>
<dbReference type="CDD" id="cd00773">
    <property type="entry name" value="HisRS-like_core"/>
    <property type="match status" value="1"/>
</dbReference>
<dbReference type="PANTHER" id="PTHR43707">
    <property type="entry name" value="HISTIDYL-TRNA SYNTHETASE"/>
    <property type="match status" value="1"/>
</dbReference>
<keyword evidence="5 8" id="KW-0436">Ligase</keyword>
<keyword evidence="2 5" id="KW-0547">Nucleotide-binding</keyword>
<dbReference type="Pfam" id="PF13393">
    <property type="entry name" value="tRNA-synt_His"/>
    <property type="match status" value="1"/>
</dbReference>
<dbReference type="EMBL" id="MGKP01000013">
    <property type="protein sequence ID" value="OGN28680.1"/>
    <property type="molecule type" value="Genomic_DNA"/>
</dbReference>
<accession>A0A1F8GUK4</accession>
<comment type="caution">
    <text evidence="8">The sequence shown here is derived from an EMBL/GenBank/DDBJ whole genome shotgun (WGS) entry which is preliminary data.</text>
</comment>
<dbReference type="Pfam" id="PF03129">
    <property type="entry name" value="HGTP_anticodon"/>
    <property type="match status" value="1"/>
</dbReference>
<dbReference type="InterPro" id="IPR006195">
    <property type="entry name" value="aa-tRNA-synth_II"/>
</dbReference>
<evidence type="ECO:0000256" key="4">
    <source>
        <dbReference type="ARBA" id="ARBA00047639"/>
    </source>
</evidence>
<dbReference type="GO" id="GO:0005524">
    <property type="term" value="F:ATP binding"/>
    <property type="evidence" value="ECO:0007669"/>
    <property type="project" value="UniProtKB-UniRule"/>
</dbReference>
<protein>
    <recommendedName>
        <fullName evidence="5">Histidine--tRNA ligase</fullName>
        <ecNumber evidence="5">6.1.1.21</ecNumber>
    </recommendedName>
    <alternativeName>
        <fullName evidence="5">Histidyl-tRNA synthetase</fullName>
        <shortName evidence="5">HisRS</shortName>
    </alternativeName>
</protein>
<evidence type="ECO:0000256" key="3">
    <source>
        <dbReference type="ARBA" id="ARBA00023146"/>
    </source>
</evidence>
<dbReference type="InterPro" id="IPR004516">
    <property type="entry name" value="HisRS/HisZ"/>
</dbReference>
<keyword evidence="5" id="KW-0963">Cytoplasm</keyword>
<dbReference type="InterPro" id="IPR004154">
    <property type="entry name" value="Anticodon-bd"/>
</dbReference>
<dbReference type="InterPro" id="IPR015807">
    <property type="entry name" value="His-tRNA-ligase"/>
</dbReference>
<dbReference type="SUPFAM" id="SSF52954">
    <property type="entry name" value="Class II aaRS ABD-related"/>
    <property type="match status" value="1"/>
</dbReference>
<feature type="binding site" evidence="6">
    <location>
        <position position="263"/>
    </location>
    <ligand>
        <name>L-histidine</name>
        <dbReference type="ChEBI" id="CHEBI:57595"/>
    </ligand>
</feature>
<dbReference type="PANTHER" id="PTHR43707:SF1">
    <property type="entry name" value="HISTIDINE--TRNA LIGASE, MITOCHONDRIAL-RELATED"/>
    <property type="match status" value="1"/>
</dbReference>
<comment type="subunit">
    <text evidence="5">Homodimer.</text>
</comment>
<dbReference type="EC" id="6.1.1.21" evidence="5"/>
<evidence type="ECO:0000256" key="5">
    <source>
        <dbReference type="HAMAP-Rule" id="MF_00127"/>
    </source>
</evidence>
<dbReference type="STRING" id="1802701.A3A33_01890"/>
<dbReference type="HAMAP" id="MF_00127">
    <property type="entry name" value="His_tRNA_synth"/>
    <property type="match status" value="1"/>
</dbReference>
<reference evidence="8 9" key="1">
    <citation type="journal article" date="2016" name="Nat. Commun.">
        <title>Thousands of microbial genomes shed light on interconnected biogeochemical processes in an aquifer system.</title>
        <authorList>
            <person name="Anantharaman K."/>
            <person name="Brown C.T."/>
            <person name="Hug L.A."/>
            <person name="Sharon I."/>
            <person name="Castelle C.J."/>
            <person name="Probst A.J."/>
            <person name="Thomas B.C."/>
            <person name="Singh A."/>
            <person name="Wilkins M.J."/>
            <person name="Karaoz U."/>
            <person name="Brodie E.L."/>
            <person name="Williams K.H."/>
            <person name="Hubbard S.S."/>
            <person name="Banfield J.F."/>
        </authorList>
    </citation>
    <scope>NUCLEOTIDE SEQUENCE [LARGE SCALE GENOMIC DNA]</scope>
</reference>
<name>A0A1F8GUK4_9BACT</name>
<feature type="binding site" evidence="6">
    <location>
        <begin position="87"/>
        <end position="89"/>
    </location>
    <ligand>
        <name>L-histidine</name>
        <dbReference type="ChEBI" id="CHEBI:57595"/>
    </ligand>
</feature>
<evidence type="ECO:0000313" key="8">
    <source>
        <dbReference type="EMBL" id="OGN28680.1"/>
    </source>
</evidence>
<dbReference type="Gene3D" id="3.40.50.800">
    <property type="entry name" value="Anticodon-binding domain"/>
    <property type="match status" value="1"/>
</dbReference>
<keyword evidence="5" id="KW-0067">ATP-binding</keyword>
<gene>
    <name evidence="5" type="primary">hisS</name>
    <name evidence="8" type="ORF">A3A33_01890</name>
</gene>
<evidence type="ECO:0000256" key="2">
    <source>
        <dbReference type="ARBA" id="ARBA00022741"/>
    </source>
</evidence>
<feature type="binding site" evidence="6">
    <location>
        <position position="118"/>
    </location>
    <ligand>
        <name>L-histidine</name>
        <dbReference type="ChEBI" id="CHEBI:57595"/>
    </ligand>
</feature>
<dbReference type="SUPFAM" id="SSF55681">
    <property type="entry name" value="Class II aaRS and biotin synthetases"/>
    <property type="match status" value="1"/>
</dbReference>
<dbReference type="PROSITE" id="PS50862">
    <property type="entry name" value="AA_TRNA_LIGASE_II"/>
    <property type="match status" value="1"/>
</dbReference>
<feature type="binding site" evidence="6">
    <location>
        <begin position="267"/>
        <end position="268"/>
    </location>
    <ligand>
        <name>L-histidine</name>
        <dbReference type="ChEBI" id="CHEBI:57595"/>
    </ligand>
</feature>
<evidence type="ECO:0000256" key="1">
    <source>
        <dbReference type="ARBA" id="ARBA00008226"/>
    </source>
</evidence>
<evidence type="ECO:0000256" key="6">
    <source>
        <dbReference type="PIRSR" id="PIRSR001549-1"/>
    </source>
</evidence>
<dbReference type="NCBIfam" id="TIGR00442">
    <property type="entry name" value="hisS"/>
    <property type="match status" value="1"/>
</dbReference>
<sequence>MSKQKTQGVQAPKGMHDILPNEQPYWQFVLKKAKTLLEDYGFERIDTPIIEFSSLFIRGVGEATDVVEKEMYLFKSKGGDQLALRPEPTAGICRSYIEHGMHVLPQPIQLWTFGPVFRHDNPQAGRYRQFHQIDLEIFGDDGPSADAQSIYIAYKILESLGLQNLVVQINSIGDQNCRPQYIKALKDYYRGRDKKLCGACQGRLKTNPLRLLDCKVETCREMSKDAPQILDYLDEDCKKHFKSVVEFLDEIKVPYLLDHRLVRGLDYYTRTTFEITTEVKAEGAAPLALAGGGRYDKLVALLGGPKTPATGWGMGMERVVMALKDAGITPPESHVQPKLFIAQLGEMGKRKGLVLFEEFRKSGITVRASFGRDSIKSQLKISNRLGIKYTLIMGQKEAIDDTVIVREMDSGVQETVPLEKVVELMKAKIKKDHESRS</sequence>
<comment type="catalytic activity">
    <reaction evidence="4 5">
        <text>tRNA(His) + L-histidine + ATP = L-histidyl-tRNA(His) + AMP + diphosphate + H(+)</text>
        <dbReference type="Rhea" id="RHEA:17313"/>
        <dbReference type="Rhea" id="RHEA-COMP:9665"/>
        <dbReference type="Rhea" id="RHEA-COMP:9689"/>
        <dbReference type="ChEBI" id="CHEBI:15378"/>
        <dbReference type="ChEBI" id="CHEBI:30616"/>
        <dbReference type="ChEBI" id="CHEBI:33019"/>
        <dbReference type="ChEBI" id="CHEBI:57595"/>
        <dbReference type="ChEBI" id="CHEBI:78442"/>
        <dbReference type="ChEBI" id="CHEBI:78527"/>
        <dbReference type="ChEBI" id="CHEBI:456215"/>
        <dbReference type="EC" id="6.1.1.21"/>
    </reaction>
</comment>
<evidence type="ECO:0000259" key="7">
    <source>
        <dbReference type="PROSITE" id="PS50862"/>
    </source>
</evidence>
<dbReference type="PIRSF" id="PIRSF001549">
    <property type="entry name" value="His-tRNA_synth"/>
    <property type="match status" value="1"/>
</dbReference>
<organism evidence="8 9">
    <name type="scientific">Candidatus Yanofskybacteria bacterium RIFCSPLOWO2_01_FULL_49_25</name>
    <dbReference type="NCBI Taxonomy" id="1802701"/>
    <lineage>
        <taxon>Bacteria</taxon>
        <taxon>Candidatus Yanofskyibacteriota</taxon>
    </lineage>
</organism>
<keyword evidence="5" id="KW-0648">Protein biosynthesis</keyword>
<feature type="domain" description="Aminoacyl-transfer RNA synthetases class-II family profile" evidence="7">
    <location>
        <begin position="1"/>
        <end position="337"/>
    </location>
</feature>
<dbReference type="InterPro" id="IPR045864">
    <property type="entry name" value="aa-tRNA-synth_II/BPL/LPL"/>
</dbReference>
<dbReference type="GO" id="GO:0004821">
    <property type="term" value="F:histidine-tRNA ligase activity"/>
    <property type="evidence" value="ECO:0007669"/>
    <property type="project" value="UniProtKB-UniRule"/>
</dbReference>
<dbReference type="GO" id="GO:0006427">
    <property type="term" value="P:histidyl-tRNA aminoacylation"/>
    <property type="evidence" value="ECO:0007669"/>
    <property type="project" value="UniProtKB-UniRule"/>
</dbReference>
<dbReference type="Gene3D" id="3.30.930.10">
    <property type="entry name" value="Bira Bifunctional Protein, Domain 2"/>
    <property type="match status" value="1"/>
</dbReference>
<keyword evidence="3 5" id="KW-0030">Aminoacyl-tRNA synthetase</keyword>
<dbReference type="InterPro" id="IPR041715">
    <property type="entry name" value="HisRS-like_core"/>
</dbReference>
<comment type="subcellular location">
    <subcellularLocation>
        <location evidence="5">Cytoplasm</location>
    </subcellularLocation>
</comment>
<dbReference type="InterPro" id="IPR036621">
    <property type="entry name" value="Anticodon-bd_dom_sf"/>
</dbReference>
<dbReference type="Proteomes" id="UP000179047">
    <property type="component" value="Unassembled WGS sequence"/>
</dbReference>
<dbReference type="GO" id="GO:0005737">
    <property type="term" value="C:cytoplasm"/>
    <property type="evidence" value="ECO:0007669"/>
    <property type="project" value="UniProtKB-SubCell"/>
</dbReference>
<evidence type="ECO:0000313" key="9">
    <source>
        <dbReference type="Proteomes" id="UP000179047"/>
    </source>
</evidence>
<dbReference type="AlphaFoldDB" id="A0A1F8GUK4"/>
<proteinExistence type="inferred from homology"/>
<comment type="similarity">
    <text evidence="1 5">Belongs to the class-II aminoacyl-tRNA synthetase family.</text>
</comment>
<feature type="binding site" evidence="6">
    <location>
        <position position="136"/>
    </location>
    <ligand>
        <name>L-histidine</name>
        <dbReference type="ChEBI" id="CHEBI:57595"/>
    </ligand>
</feature>